<reference evidence="9" key="1">
    <citation type="submission" date="2016-10" db="EMBL/GenBank/DDBJ databases">
        <authorList>
            <person name="Varghese N."/>
            <person name="Submissions S."/>
        </authorList>
    </citation>
    <scope>NUCLEOTIDE SEQUENCE [LARGE SCALE GENOMIC DNA]</scope>
    <source>
        <strain evidence="9">DSM 25157</strain>
    </source>
</reference>
<comment type="similarity">
    <text evidence="2 5">Belongs to the pseudouridine synthase TruB family. Type 1 subfamily.</text>
</comment>
<dbReference type="InterPro" id="IPR020103">
    <property type="entry name" value="PsdUridine_synth_cat_dom_sf"/>
</dbReference>
<dbReference type="CDD" id="cd02573">
    <property type="entry name" value="PseudoU_synth_EcTruB"/>
    <property type="match status" value="1"/>
</dbReference>
<evidence type="ECO:0000256" key="3">
    <source>
        <dbReference type="ARBA" id="ARBA00022694"/>
    </source>
</evidence>
<name>A0A1H3VL58_9BURK</name>
<dbReference type="InterPro" id="IPR032819">
    <property type="entry name" value="TruB_C"/>
</dbReference>
<organism evidence="8 9">
    <name type="scientific">Acidovorax soli</name>
    <dbReference type="NCBI Taxonomy" id="592050"/>
    <lineage>
        <taxon>Bacteria</taxon>
        <taxon>Pseudomonadati</taxon>
        <taxon>Pseudomonadota</taxon>
        <taxon>Betaproteobacteria</taxon>
        <taxon>Burkholderiales</taxon>
        <taxon>Comamonadaceae</taxon>
        <taxon>Acidovorax</taxon>
    </lineage>
</organism>
<dbReference type="GO" id="GO:0160148">
    <property type="term" value="F:tRNA pseudouridine(55) synthase activity"/>
    <property type="evidence" value="ECO:0007669"/>
    <property type="project" value="UniProtKB-EC"/>
</dbReference>
<accession>A0A1H3VL58</accession>
<dbReference type="PANTHER" id="PTHR13767">
    <property type="entry name" value="TRNA-PSEUDOURIDINE SYNTHASE"/>
    <property type="match status" value="1"/>
</dbReference>
<dbReference type="GO" id="GO:0003723">
    <property type="term" value="F:RNA binding"/>
    <property type="evidence" value="ECO:0007669"/>
    <property type="project" value="InterPro"/>
</dbReference>
<gene>
    <name evidence="5" type="primary">truB</name>
    <name evidence="8" type="ORF">SAMN05421875_101234</name>
</gene>
<dbReference type="GO" id="GO:1990481">
    <property type="term" value="P:mRNA pseudouridine synthesis"/>
    <property type="evidence" value="ECO:0007669"/>
    <property type="project" value="TreeGrafter"/>
</dbReference>
<dbReference type="AlphaFoldDB" id="A0A1H3VL58"/>
<dbReference type="GeneID" id="34234450"/>
<evidence type="ECO:0000313" key="8">
    <source>
        <dbReference type="EMBL" id="SDZ75421.1"/>
    </source>
</evidence>
<dbReference type="NCBIfam" id="TIGR00431">
    <property type="entry name" value="TruB"/>
    <property type="match status" value="1"/>
</dbReference>
<feature type="active site" description="Nucleophile" evidence="5">
    <location>
        <position position="50"/>
    </location>
</feature>
<evidence type="ECO:0000256" key="1">
    <source>
        <dbReference type="ARBA" id="ARBA00000385"/>
    </source>
</evidence>
<feature type="domain" description="Pseudouridine synthase II N-terminal" evidence="6">
    <location>
        <begin position="35"/>
        <end position="189"/>
    </location>
</feature>
<dbReference type="Pfam" id="PF16198">
    <property type="entry name" value="TruB_C_2"/>
    <property type="match status" value="1"/>
</dbReference>
<keyword evidence="3 5" id="KW-0819">tRNA processing</keyword>
<dbReference type="InterPro" id="IPR002501">
    <property type="entry name" value="PsdUridine_synth_N"/>
</dbReference>
<dbReference type="GO" id="GO:0031119">
    <property type="term" value="P:tRNA pseudouridine synthesis"/>
    <property type="evidence" value="ECO:0007669"/>
    <property type="project" value="UniProtKB-UniRule"/>
</dbReference>
<protein>
    <recommendedName>
        <fullName evidence="5">tRNA pseudouridine synthase B</fullName>
        <ecNumber evidence="5">5.4.99.25</ecNumber>
    </recommendedName>
    <alternativeName>
        <fullName evidence="5">tRNA pseudouridine(55) synthase</fullName>
        <shortName evidence="5">Psi55 synthase</shortName>
    </alternativeName>
    <alternativeName>
        <fullName evidence="5">tRNA pseudouridylate synthase</fullName>
    </alternativeName>
    <alternativeName>
        <fullName evidence="5">tRNA-uridine isomerase</fullName>
    </alternativeName>
</protein>
<comment type="function">
    <text evidence="5">Responsible for synthesis of pseudouridine from uracil-55 in the psi GC loop of transfer RNAs.</text>
</comment>
<keyword evidence="9" id="KW-1185">Reference proteome</keyword>
<evidence type="ECO:0000256" key="2">
    <source>
        <dbReference type="ARBA" id="ARBA00005642"/>
    </source>
</evidence>
<evidence type="ECO:0000259" key="6">
    <source>
        <dbReference type="Pfam" id="PF01509"/>
    </source>
</evidence>
<dbReference type="PANTHER" id="PTHR13767:SF2">
    <property type="entry name" value="PSEUDOURIDYLATE SYNTHASE TRUB1"/>
    <property type="match status" value="1"/>
</dbReference>
<comment type="catalytic activity">
    <reaction evidence="1 5">
        <text>uridine(55) in tRNA = pseudouridine(55) in tRNA</text>
        <dbReference type="Rhea" id="RHEA:42532"/>
        <dbReference type="Rhea" id="RHEA-COMP:10101"/>
        <dbReference type="Rhea" id="RHEA-COMP:10102"/>
        <dbReference type="ChEBI" id="CHEBI:65314"/>
        <dbReference type="ChEBI" id="CHEBI:65315"/>
        <dbReference type="EC" id="5.4.99.25"/>
    </reaction>
</comment>
<evidence type="ECO:0000256" key="4">
    <source>
        <dbReference type="ARBA" id="ARBA00023235"/>
    </source>
</evidence>
<dbReference type="EC" id="5.4.99.25" evidence="5"/>
<evidence type="ECO:0000256" key="5">
    <source>
        <dbReference type="HAMAP-Rule" id="MF_01080"/>
    </source>
</evidence>
<dbReference type="EMBL" id="FNQJ01000001">
    <property type="protein sequence ID" value="SDZ75421.1"/>
    <property type="molecule type" value="Genomic_DNA"/>
</dbReference>
<evidence type="ECO:0000313" key="9">
    <source>
        <dbReference type="Proteomes" id="UP000199002"/>
    </source>
</evidence>
<proteinExistence type="inferred from homology"/>
<sequence>MNAPRTRVQRRPVHGVLLLDKPLGLSSNDALQKVKWLLRAEKAGHTGTLDPLATGVLPLCFGAATKFSQLQLDAPKTYEAVALLGATTTTGDAEGDVVERCEVLPEQVTPERLAAVQQQFTGPIRQVPPMHSALKKDGKALYEYARAGVTLEREARDVVIHALKLTLVQTDQAHLAIKIIVTCSKGTYIRTLGEDIGAALGCGAHLTFLRRIDTGGLGLERCVTLAQLEAMPEAERLASLEAPESLLAQHMRVTLDGENAARFLSGVRRRGNWPDASAVAVFGESPPALLGVGHIVGGELVPDRLLSPLEIQQILESTPRSASMAHSGILEKL</sequence>
<dbReference type="RefSeq" id="WP_092696620.1">
    <property type="nucleotide sequence ID" value="NZ_FNQJ01000001.1"/>
</dbReference>
<dbReference type="SUPFAM" id="SSF55120">
    <property type="entry name" value="Pseudouridine synthase"/>
    <property type="match status" value="1"/>
</dbReference>
<keyword evidence="4 5" id="KW-0413">Isomerase</keyword>
<dbReference type="STRING" id="592050.SAMN05421875_101234"/>
<evidence type="ECO:0000259" key="7">
    <source>
        <dbReference type="Pfam" id="PF16198"/>
    </source>
</evidence>
<dbReference type="Proteomes" id="UP000199002">
    <property type="component" value="Unassembled WGS sequence"/>
</dbReference>
<dbReference type="Pfam" id="PF01509">
    <property type="entry name" value="TruB_N"/>
    <property type="match status" value="1"/>
</dbReference>
<feature type="domain" description="tRNA pseudouridylate synthase B C-terminal" evidence="7">
    <location>
        <begin position="190"/>
        <end position="231"/>
    </location>
</feature>
<dbReference type="Gene3D" id="3.30.2350.10">
    <property type="entry name" value="Pseudouridine synthase"/>
    <property type="match status" value="1"/>
</dbReference>
<dbReference type="InterPro" id="IPR014780">
    <property type="entry name" value="tRNA_psdUridine_synth_TruB"/>
</dbReference>
<dbReference type="HAMAP" id="MF_01080">
    <property type="entry name" value="TruB_bact"/>
    <property type="match status" value="1"/>
</dbReference>